<keyword evidence="1" id="KW-1133">Transmembrane helix</keyword>
<sequence>MPAAPPADTPPDPPGPRWTSLARPVLLPVAVAVAIGAIFIGVYLSAFHAPVARDLPVAVVGGAAQTATVREELAGSPSGTFEVRAAPDTGSARAAVETGEVFAAYVPGERSAQLLFAGAHGPAVSTLVTDEFGDVARAGGLTLTTTDVVPASAQDTRGLAVFYTTFGLVLAGYLFGIMSWQLAPGLSPGRRLVGLAAFGGAGGLAVASVVGAFGALPAPFAGVAALVGLVALAVGASTMLLVRALGVLGSSAAAVLFMTIGNATSGGSLPAEFLPGWLEPFSRLLPVGVGVRAVNGLAYFDGDGVATGVVVLALWAAAGVGGLLLVERSRARGAAARTG</sequence>
<feature type="transmembrane region" description="Helical" evidence="1">
    <location>
        <begin position="160"/>
        <end position="180"/>
    </location>
</feature>
<name>A0A1Q4UXR8_9ACTN</name>
<feature type="transmembrane region" description="Helical" evidence="1">
    <location>
        <begin position="192"/>
        <end position="214"/>
    </location>
</feature>
<dbReference type="Proteomes" id="UP000186455">
    <property type="component" value="Unassembled WGS sequence"/>
</dbReference>
<accession>A0A1Q4UXR8</accession>
<organism evidence="2 3">
    <name type="scientific">Streptomyces uncialis</name>
    <dbReference type="NCBI Taxonomy" id="1048205"/>
    <lineage>
        <taxon>Bacteria</taxon>
        <taxon>Bacillati</taxon>
        <taxon>Actinomycetota</taxon>
        <taxon>Actinomycetes</taxon>
        <taxon>Kitasatosporales</taxon>
        <taxon>Streptomycetaceae</taxon>
        <taxon>Streptomyces</taxon>
    </lineage>
</organism>
<dbReference type="STRING" id="1048205.AB852_35900"/>
<feature type="transmembrane region" description="Helical" evidence="1">
    <location>
        <begin position="220"/>
        <end position="242"/>
    </location>
</feature>
<keyword evidence="1" id="KW-0812">Transmembrane</keyword>
<evidence type="ECO:0000313" key="2">
    <source>
        <dbReference type="EMBL" id="OKH90323.1"/>
    </source>
</evidence>
<dbReference type="EMBL" id="LFBV01000013">
    <property type="protein sequence ID" value="OKH90323.1"/>
    <property type="molecule type" value="Genomic_DNA"/>
</dbReference>
<comment type="caution">
    <text evidence="2">The sequence shown here is derived from an EMBL/GenBank/DDBJ whole genome shotgun (WGS) entry which is preliminary data.</text>
</comment>
<proteinExistence type="predicted"/>
<feature type="transmembrane region" description="Helical" evidence="1">
    <location>
        <begin position="25"/>
        <end position="46"/>
    </location>
</feature>
<evidence type="ECO:0000256" key="1">
    <source>
        <dbReference type="SAM" id="Phobius"/>
    </source>
</evidence>
<evidence type="ECO:0000313" key="3">
    <source>
        <dbReference type="Proteomes" id="UP000186455"/>
    </source>
</evidence>
<keyword evidence="1" id="KW-0472">Membrane</keyword>
<reference evidence="2 3" key="1">
    <citation type="submission" date="2015-06" db="EMBL/GenBank/DDBJ databases">
        <title>Cloning and characterization of the uncialamcin biosynthetic gene cluster.</title>
        <authorList>
            <person name="Yan X."/>
            <person name="Huang T."/>
            <person name="Ge H."/>
            <person name="Shen B."/>
        </authorList>
    </citation>
    <scope>NUCLEOTIDE SEQUENCE [LARGE SCALE GENOMIC DNA]</scope>
    <source>
        <strain evidence="2 3">DCA2648</strain>
    </source>
</reference>
<dbReference type="AlphaFoldDB" id="A0A1Q4UXR8"/>
<protein>
    <submittedName>
        <fullName evidence="2">Membrane protein</fullName>
    </submittedName>
</protein>
<keyword evidence="3" id="KW-1185">Reference proteome</keyword>
<gene>
    <name evidence="2" type="ORF">AB852_35900</name>
</gene>
<feature type="transmembrane region" description="Helical" evidence="1">
    <location>
        <begin position="305"/>
        <end position="326"/>
    </location>
</feature>